<dbReference type="EMBL" id="LAZR01020601">
    <property type="protein sequence ID" value="KKL88311.1"/>
    <property type="molecule type" value="Genomic_DNA"/>
</dbReference>
<dbReference type="GO" id="GO:0140359">
    <property type="term" value="F:ABC-type transporter activity"/>
    <property type="evidence" value="ECO:0007669"/>
    <property type="project" value="InterPro"/>
</dbReference>
<dbReference type="PANTHER" id="PTHR30294:SF29">
    <property type="entry name" value="MULTIDRUG ABC TRANSPORTER PERMEASE YBHS-RELATED"/>
    <property type="match status" value="1"/>
</dbReference>
<dbReference type="Pfam" id="PF12698">
    <property type="entry name" value="ABC2_membrane_3"/>
    <property type="match status" value="1"/>
</dbReference>
<dbReference type="AlphaFoldDB" id="A0A0F9GCU4"/>
<keyword evidence="7 8" id="KW-0472">Membrane</keyword>
<feature type="transmembrane region" description="Helical" evidence="8">
    <location>
        <begin position="169"/>
        <end position="191"/>
    </location>
</feature>
<keyword evidence="3" id="KW-0813">Transport</keyword>
<dbReference type="InterPro" id="IPR013525">
    <property type="entry name" value="ABC2_TM"/>
</dbReference>
<dbReference type="Gene3D" id="3.40.1710.10">
    <property type="entry name" value="abc type-2 transporter like domain"/>
    <property type="match status" value="1"/>
</dbReference>
<evidence type="ECO:0000256" key="8">
    <source>
        <dbReference type="SAM" id="Phobius"/>
    </source>
</evidence>
<protein>
    <recommendedName>
        <fullName evidence="9">ABC transmembrane type-2 domain-containing protein</fullName>
    </recommendedName>
</protein>
<feature type="transmembrane region" description="Helical" evidence="8">
    <location>
        <begin position="247"/>
        <end position="268"/>
    </location>
</feature>
<dbReference type="InterPro" id="IPR051449">
    <property type="entry name" value="ABC-2_transporter_component"/>
</dbReference>
<sequence>MSARSFIRLVVTQATMIRRNTGFWLTSILMAVISMAVFGWLFTPDTQAFDLAIVDEDQTKASEALVQAFDGLENVELKQGSQKEELGALEDGDRGAVVIVPQGFGTELHEGAASLVVYYDNTNPIRIGYVVSTVDAVVDNYNARVLGQTNVVTVDKQAVDTDNVRFIDFLTPGMVGMTIMWVNLGVGFLLVGWREQGILRRLGVTPLPPGSLMASQAVSYALVSLTQVVIILTMGRLIFGVNINGSYLWLAVTLALGIMAMLSIGYVIASLLKTVTSVNAVMNMVTFPMIFLGGSYFPLDPPPAVAPLVNVIPLTHLNNALREVVNHSGDLGDLWLSWAVLGAWIVGGFALSVRLFRWQ</sequence>
<feature type="transmembrane region" description="Helical" evidence="8">
    <location>
        <begin position="21"/>
        <end position="42"/>
    </location>
</feature>
<dbReference type="GO" id="GO:0043190">
    <property type="term" value="C:ATP-binding cassette (ABC) transporter complex"/>
    <property type="evidence" value="ECO:0007669"/>
    <property type="project" value="InterPro"/>
</dbReference>
<comment type="similarity">
    <text evidence="2">Belongs to the ABC-2 integral membrane protein family.</text>
</comment>
<evidence type="ECO:0000256" key="5">
    <source>
        <dbReference type="ARBA" id="ARBA00022692"/>
    </source>
</evidence>
<keyword evidence="4" id="KW-1003">Cell membrane</keyword>
<gene>
    <name evidence="10" type="ORF">LCGC14_1926000</name>
</gene>
<comment type="subcellular location">
    <subcellularLocation>
        <location evidence="1">Cell membrane</location>
        <topology evidence="1">Multi-pass membrane protein</topology>
    </subcellularLocation>
</comment>
<dbReference type="InterPro" id="IPR000412">
    <property type="entry name" value="ABC_2_transport"/>
</dbReference>
<feature type="transmembrane region" description="Helical" evidence="8">
    <location>
        <begin position="217"/>
        <end position="241"/>
    </location>
</feature>
<evidence type="ECO:0000256" key="6">
    <source>
        <dbReference type="ARBA" id="ARBA00022989"/>
    </source>
</evidence>
<proteinExistence type="inferred from homology"/>
<accession>A0A0F9GCU4</accession>
<evidence type="ECO:0000256" key="4">
    <source>
        <dbReference type="ARBA" id="ARBA00022475"/>
    </source>
</evidence>
<evidence type="ECO:0000256" key="2">
    <source>
        <dbReference type="ARBA" id="ARBA00007783"/>
    </source>
</evidence>
<dbReference type="PANTHER" id="PTHR30294">
    <property type="entry name" value="MEMBRANE COMPONENT OF ABC TRANSPORTER YHHJ-RELATED"/>
    <property type="match status" value="1"/>
</dbReference>
<dbReference type="InterPro" id="IPR047817">
    <property type="entry name" value="ABC2_TM_bact-type"/>
</dbReference>
<feature type="transmembrane region" description="Helical" evidence="8">
    <location>
        <begin position="335"/>
        <end position="356"/>
    </location>
</feature>
<evidence type="ECO:0000313" key="10">
    <source>
        <dbReference type="EMBL" id="KKL88311.1"/>
    </source>
</evidence>
<feature type="domain" description="ABC transmembrane type-2" evidence="9">
    <location>
        <begin position="135"/>
        <end position="359"/>
    </location>
</feature>
<keyword evidence="6 8" id="KW-1133">Transmembrane helix</keyword>
<dbReference type="PROSITE" id="PS51012">
    <property type="entry name" value="ABC_TM2"/>
    <property type="match status" value="1"/>
</dbReference>
<evidence type="ECO:0000256" key="1">
    <source>
        <dbReference type="ARBA" id="ARBA00004651"/>
    </source>
</evidence>
<keyword evidence="5 8" id="KW-0812">Transmembrane</keyword>
<evidence type="ECO:0000256" key="7">
    <source>
        <dbReference type="ARBA" id="ARBA00023136"/>
    </source>
</evidence>
<feature type="transmembrane region" description="Helical" evidence="8">
    <location>
        <begin position="280"/>
        <end position="299"/>
    </location>
</feature>
<reference evidence="10" key="1">
    <citation type="journal article" date="2015" name="Nature">
        <title>Complex archaea that bridge the gap between prokaryotes and eukaryotes.</title>
        <authorList>
            <person name="Spang A."/>
            <person name="Saw J.H."/>
            <person name="Jorgensen S.L."/>
            <person name="Zaremba-Niedzwiedzka K."/>
            <person name="Martijn J."/>
            <person name="Lind A.E."/>
            <person name="van Eijk R."/>
            <person name="Schleper C."/>
            <person name="Guy L."/>
            <person name="Ettema T.J."/>
        </authorList>
    </citation>
    <scope>NUCLEOTIDE SEQUENCE</scope>
</reference>
<comment type="caution">
    <text evidence="10">The sequence shown here is derived from an EMBL/GenBank/DDBJ whole genome shotgun (WGS) entry which is preliminary data.</text>
</comment>
<organism evidence="10">
    <name type="scientific">marine sediment metagenome</name>
    <dbReference type="NCBI Taxonomy" id="412755"/>
    <lineage>
        <taxon>unclassified sequences</taxon>
        <taxon>metagenomes</taxon>
        <taxon>ecological metagenomes</taxon>
    </lineage>
</organism>
<dbReference type="PRINTS" id="PR00164">
    <property type="entry name" value="ABC2TRNSPORT"/>
</dbReference>
<evidence type="ECO:0000259" key="9">
    <source>
        <dbReference type="PROSITE" id="PS51012"/>
    </source>
</evidence>
<name>A0A0F9GCU4_9ZZZZ</name>
<evidence type="ECO:0000256" key="3">
    <source>
        <dbReference type="ARBA" id="ARBA00022448"/>
    </source>
</evidence>